<evidence type="ECO:0008006" key="5">
    <source>
        <dbReference type="Google" id="ProtNLM"/>
    </source>
</evidence>
<accession>A0A8K0NP25</accession>
<feature type="chain" id="PRO_5035471486" description="Dolichyl-diphosphooligosaccharide--protein glycosyltransferase subunit 2" evidence="2">
    <location>
        <begin position="21"/>
        <end position="307"/>
    </location>
</feature>
<dbReference type="Proteomes" id="UP000812966">
    <property type="component" value="Unassembled WGS sequence"/>
</dbReference>
<protein>
    <recommendedName>
        <fullName evidence="5">Dolichyl-diphosphooligosaccharide--protein glycosyltransferase subunit 2</fullName>
    </recommendedName>
</protein>
<dbReference type="EMBL" id="JABELV010000101">
    <property type="protein sequence ID" value="KAG7531020.1"/>
    <property type="molecule type" value="Genomic_DNA"/>
</dbReference>
<feature type="transmembrane region" description="Helical" evidence="1">
    <location>
        <begin position="273"/>
        <end position="293"/>
    </location>
</feature>
<evidence type="ECO:0000256" key="1">
    <source>
        <dbReference type="SAM" id="Phobius"/>
    </source>
</evidence>
<keyword evidence="4" id="KW-1185">Reference proteome</keyword>
<evidence type="ECO:0000313" key="3">
    <source>
        <dbReference type="EMBL" id="KAG7531020.1"/>
    </source>
</evidence>
<feature type="transmembrane region" description="Helical" evidence="1">
    <location>
        <begin position="211"/>
        <end position="236"/>
    </location>
</feature>
<reference evidence="3" key="1">
    <citation type="submission" date="2020-04" db="EMBL/GenBank/DDBJ databases">
        <title>Analysis of mating type loci in Filobasidium floriforme.</title>
        <authorList>
            <person name="Nowrousian M."/>
        </authorList>
    </citation>
    <scope>NUCLEOTIDE SEQUENCE</scope>
    <source>
        <strain evidence="3">CBS 6242</strain>
    </source>
</reference>
<organism evidence="3 4">
    <name type="scientific">Filobasidium floriforme</name>
    <dbReference type="NCBI Taxonomy" id="5210"/>
    <lineage>
        <taxon>Eukaryota</taxon>
        <taxon>Fungi</taxon>
        <taxon>Dikarya</taxon>
        <taxon>Basidiomycota</taxon>
        <taxon>Agaricomycotina</taxon>
        <taxon>Tremellomycetes</taxon>
        <taxon>Filobasidiales</taxon>
        <taxon>Filobasidiaceae</taxon>
        <taxon>Filobasidium</taxon>
    </lineage>
</organism>
<proteinExistence type="predicted"/>
<keyword evidence="1" id="KW-1133">Transmembrane helix</keyword>
<keyword evidence="1" id="KW-0472">Membrane</keyword>
<name>A0A8K0NP25_9TREE</name>
<dbReference type="AlphaFoldDB" id="A0A8K0NP25"/>
<gene>
    <name evidence="3" type="ORF">FFLO_04631</name>
</gene>
<feature type="signal peptide" evidence="2">
    <location>
        <begin position="1"/>
        <end position="20"/>
    </location>
</feature>
<keyword evidence="2" id="KW-0732">Signal</keyword>
<evidence type="ECO:0000256" key="2">
    <source>
        <dbReference type="SAM" id="SignalP"/>
    </source>
</evidence>
<dbReference type="OrthoDB" id="432292at2759"/>
<sequence>MRWSTIFTAACSLLALGASAIDIEVKDIKVLLTTATGGSDKTFKLQPNRPLDKPIDLETDSILRLTFTTSTPPPKYAHLEFKEKDTNTGVIAVRGKSWIYEVPIKPSDGKARFDLKSTQLPAGLRRSSGRLALSLTLSSPSTSSSSASSSGSSSPSYYSSDLLTLSLPSKRLLPPLPHRHALSTKAELDPAFRPQEEILWTFSTGEKQVGWVVGLLGSLVLLVQAGWVGGLISNLLSGRKTPSPTRNGYSFLLTLLGLEGLIVKYWINGRIYTFLPPFLGLALVSAYIGKNALRDVQVDRLASRLRA</sequence>
<comment type="caution">
    <text evidence="3">The sequence shown here is derived from an EMBL/GenBank/DDBJ whole genome shotgun (WGS) entry which is preliminary data.</text>
</comment>
<keyword evidence="1" id="KW-0812">Transmembrane</keyword>
<evidence type="ECO:0000313" key="4">
    <source>
        <dbReference type="Proteomes" id="UP000812966"/>
    </source>
</evidence>